<gene>
    <name evidence="2" type="ORF">CAT59_17485</name>
</gene>
<comment type="caution">
    <text evidence="2">The sequence shown here is derived from an EMBL/GenBank/DDBJ whole genome shotgun (WGS) entry which is preliminary data.</text>
</comment>
<evidence type="ECO:0000313" key="3">
    <source>
        <dbReference type="Proteomes" id="UP000195162"/>
    </source>
</evidence>
<proteinExistence type="predicted"/>
<organism evidence="2 3">
    <name type="scientific">Acinetobacter pittii</name>
    <name type="common">Acinetobacter genomosp. 3</name>
    <dbReference type="NCBI Taxonomy" id="48296"/>
    <lineage>
        <taxon>Bacteria</taxon>
        <taxon>Pseudomonadati</taxon>
        <taxon>Pseudomonadota</taxon>
        <taxon>Gammaproteobacteria</taxon>
        <taxon>Moraxellales</taxon>
        <taxon>Moraxellaceae</taxon>
        <taxon>Acinetobacter</taxon>
        <taxon>Acinetobacter calcoaceticus/baumannii complex</taxon>
    </lineage>
</organism>
<dbReference type="EMBL" id="NGIR01000033">
    <property type="protein sequence ID" value="OTU25104.1"/>
    <property type="molecule type" value="Genomic_DNA"/>
</dbReference>
<keyword evidence="1" id="KW-0472">Membrane</keyword>
<name>A0A242TZM5_ACIPI</name>
<sequence length="71" mass="8195">MALGSSAFLRYNNRLDFCKFILIFEKIKIKQEISNVYQYFSFLKILLSVFIPLKIAAFVNSGGHIGLRNSF</sequence>
<reference evidence="2 3" key="1">
    <citation type="submission" date="2017-05" db="EMBL/GenBank/DDBJ databases">
        <authorList>
            <person name="Song R."/>
            <person name="Chenine A.L."/>
            <person name="Ruprecht R.M."/>
        </authorList>
    </citation>
    <scope>NUCLEOTIDE SEQUENCE [LARGE SCALE GENOMIC DNA]</scope>
    <source>
        <strain evidence="2 3">ARLG1955</strain>
    </source>
</reference>
<protein>
    <submittedName>
        <fullName evidence="2">Uncharacterized protein</fullName>
    </submittedName>
</protein>
<evidence type="ECO:0000313" key="2">
    <source>
        <dbReference type="EMBL" id="OTU25104.1"/>
    </source>
</evidence>
<dbReference type="AlphaFoldDB" id="A0A242TZM5"/>
<feature type="transmembrane region" description="Helical" evidence="1">
    <location>
        <begin position="36"/>
        <end position="59"/>
    </location>
</feature>
<keyword evidence="1" id="KW-1133">Transmembrane helix</keyword>
<dbReference type="Proteomes" id="UP000195162">
    <property type="component" value="Unassembled WGS sequence"/>
</dbReference>
<evidence type="ECO:0000256" key="1">
    <source>
        <dbReference type="SAM" id="Phobius"/>
    </source>
</evidence>
<keyword evidence="1" id="KW-0812">Transmembrane</keyword>
<accession>A0A242TZM5</accession>